<sequence length="367" mass="43138">MSIVKKGANEKMLEKMRNKRLSYAQYMELTLYDEQYGYYMRRKEKIGREGDFITTSNVGHIIGRVFADMFVRLIETHHVPPLICEIGGGTGRFAYAVLEQWKRQSPKTFSQGQYIMIEASPYHREKQAETLAPFIDYVRIISSFAELSDSFSGIVFSNELFDAFPVHVIEKREGHIYECFIEVENDQLVEKCVPLENEQIAQYIVERNIQLVDGQRFEIPLAMKKFIFQLDQVIDKAIIFTVDYGYTDEEWKHPARKRGSLRGYYRHQLIDNVLRYPGEMDLTTHIQWDALRFYGEQAGWTFIHLWRQDEFLLQAGILNHLIAHHDPNPFSEQQRHNRAIRSLVMSDIGRAFHVMVQQKNVNIPIFT</sequence>
<evidence type="ECO:0000313" key="4">
    <source>
        <dbReference type="Proteomes" id="UP000188458"/>
    </source>
</evidence>
<reference evidence="4" key="1">
    <citation type="submission" date="2016-11" db="EMBL/GenBank/DDBJ databases">
        <title>Draft genome sequence of Anoxybacillus sp. strain 103 isolated from the Qarvajar hot spring in Nagorno-Karabach.</title>
        <authorList>
            <person name="Hovhannisyan P."/>
            <person name="Panosyan H."/>
            <person name="Birkeland N.-K."/>
        </authorList>
    </citation>
    <scope>NUCLEOTIDE SEQUENCE [LARGE SCALE GENOMIC DNA]</scope>
    <source>
        <strain evidence="4">103</strain>
    </source>
</reference>
<protein>
    <submittedName>
        <fullName evidence="3">SAM-dependent methyltransferase</fullName>
    </submittedName>
</protein>
<dbReference type="SUPFAM" id="SSF53335">
    <property type="entry name" value="S-adenosyl-L-methionine-dependent methyltransferases"/>
    <property type="match status" value="1"/>
</dbReference>
<dbReference type="PANTHER" id="PTHR12049:SF7">
    <property type="entry name" value="PROTEIN ARGININE METHYLTRANSFERASE NDUFAF7, MITOCHONDRIAL"/>
    <property type="match status" value="1"/>
</dbReference>
<keyword evidence="4" id="KW-1185">Reference proteome</keyword>
<dbReference type="InterPro" id="IPR038375">
    <property type="entry name" value="NDUFAF7_sf"/>
</dbReference>
<dbReference type="Proteomes" id="UP000188458">
    <property type="component" value="Unassembled WGS sequence"/>
</dbReference>
<dbReference type="GO" id="GO:0035243">
    <property type="term" value="F:protein-arginine omega-N symmetric methyltransferase activity"/>
    <property type="evidence" value="ECO:0007669"/>
    <property type="project" value="TreeGrafter"/>
</dbReference>
<gene>
    <name evidence="3" type="ORF">BO219_05905</name>
</gene>
<keyword evidence="2" id="KW-0808">Transferase</keyword>
<dbReference type="PANTHER" id="PTHR12049">
    <property type="entry name" value="PROTEIN ARGININE METHYLTRANSFERASE NDUFAF7, MITOCHONDRIAL"/>
    <property type="match status" value="1"/>
</dbReference>
<comment type="caution">
    <text evidence="3">The sequence shown here is derived from an EMBL/GenBank/DDBJ whole genome shotgun (WGS) entry which is preliminary data.</text>
</comment>
<dbReference type="AlphaFoldDB" id="A0A1V3FTG7"/>
<evidence type="ECO:0000256" key="1">
    <source>
        <dbReference type="ARBA" id="ARBA00022603"/>
    </source>
</evidence>
<keyword evidence="1 3" id="KW-0489">Methyltransferase</keyword>
<dbReference type="RefSeq" id="WP_077428760.1">
    <property type="nucleotide sequence ID" value="NZ_MQAD01000005.1"/>
</dbReference>
<dbReference type="InterPro" id="IPR003788">
    <property type="entry name" value="NDUFAF7"/>
</dbReference>
<name>A0A1V3FTG7_9BACL</name>
<accession>A0A1V3FTG7</accession>
<organism evidence="3 4">
    <name type="scientific">Anoxybacillus kestanbolensis</name>
    <dbReference type="NCBI Taxonomy" id="227476"/>
    <lineage>
        <taxon>Bacteria</taxon>
        <taxon>Bacillati</taxon>
        <taxon>Bacillota</taxon>
        <taxon>Bacilli</taxon>
        <taxon>Bacillales</taxon>
        <taxon>Anoxybacillaceae</taxon>
        <taxon>Anoxybacillus</taxon>
    </lineage>
</organism>
<proteinExistence type="predicted"/>
<evidence type="ECO:0000313" key="3">
    <source>
        <dbReference type="EMBL" id="OOE04925.1"/>
    </source>
</evidence>
<evidence type="ECO:0000256" key="2">
    <source>
        <dbReference type="ARBA" id="ARBA00022679"/>
    </source>
</evidence>
<dbReference type="EMBL" id="MQAD01000005">
    <property type="protein sequence ID" value="OOE04925.1"/>
    <property type="molecule type" value="Genomic_DNA"/>
</dbReference>
<dbReference type="InterPro" id="IPR029063">
    <property type="entry name" value="SAM-dependent_MTases_sf"/>
</dbReference>
<dbReference type="GO" id="GO:0032259">
    <property type="term" value="P:methylation"/>
    <property type="evidence" value="ECO:0007669"/>
    <property type="project" value="UniProtKB-KW"/>
</dbReference>
<dbReference type="Gene3D" id="3.40.50.12710">
    <property type="match status" value="1"/>
</dbReference>
<dbReference type="Pfam" id="PF02636">
    <property type="entry name" value="Methyltransf_28"/>
    <property type="match status" value="1"/>
</dbReference>